<dbReference type="PANTHER" id="PTHR10366">
    <property type="entry name" value="NAD DEPENDENT EPIMERASE/DEHYDRATASE"/>
    <property type="match status" value="1"/>
</dbReference>
<dbReference type="OrthoDB" id="2735536at2759"/>
<dbReference type="GO" id="GO:0016616">
    <property type="term" value="F:oxidoreductase activity, acting on the CH-OH group of donors, NAD or NADP as acceptor"/>
    <property type="evidence" value="ECO:0007669"/>
    <property type="project" value="TreeGrafter"/>
</dbReference>
<comment type="similarity">
    <text evidence="2">Belongs to the NAD(P)-dependent epimerase/dehydratase family. Dihydroflavonol-4-reductase subfamily.</text>
</comment>
<dbReference type="Pfam" id="PF01370">
    <property type="entry name" value="Epimerase"/>
    <property type="match status" value="1"/>
</dbReference>
<dbReference type="PANTHER" id="PTHR10366:SF562">
    <property type="entry name" value="ALDEHYDE REDUCTASE II (AFU_ORTHOLOGUE AFUA_1G11360)"/>
    <property type="match status" value="1"/>
</dbReference>
<dbReference type="SUPFAM" id="SSF51735">
    <property type="entry name" value="NAD(P)-binding Rossmann-fold domains"/>
    <property type="match status" value="1"/>
</dbReference>
<dbReference type="Gene3D" id="3.40.50.720">
    <property type="entry name" value="NAD(P)-binding Rossmann-like Domain"/>
    <property type="match status" value="1"/>
</dbReference>
<feature type="domain" description="NAD-dependent epimerase/dehydratase" evidence="3">
    <location>
        <begin position="12"/>
        <end position="194"/>
    </location>
</feature>
<evidence type="ECO:0000313" key="5">
    <source>
        <dbReference type="Proteomes" id="UP000676310"/>
    </source>
</evidence>
<accession>A0A8J2HY08</accession>
<dbReference type="InterPro" id="IPR001509">
    <property type="entry name" value="Epimerase_deHydtase"/>
</dbReference>
<sequence>MPTVVIKPGAIIFVTGVNGLIGSHIVDQLLKRGYNVRGAVRDAEKHKYLIEYFNDKYKEAKFELVDVPDMTAEDCYDNVVNDIEGFIHVASPIGGISDVNVAISIASSAGLNALKACAKVPSCKGLVFTSSSLAATFPHPNVEFSIDENTYNDVALKILEKGPGKPGLFVYAAMKTETEKAMMRWIEENQPSFVLNRVLPNANFGAVLIPEH</sequence>
<gene>
    <name evidence="4" type="ORF">ALTATR162_LOCUS2665</name>
</gene>
<organism evidence="4 5">
    <name type="scientific">Alternaria atra</name>
    <dbReference type="NCBI Taxonomy" id="119953"/>
    <lineage>
        <taxon>Eukaryota</taxon>
        <taxon>Fungi</taxon>
        <taxon>Dikarya</taxon>
        <taxon>Ascomycota</taxon>
        <taxon>Pezizomycotina</taxon>
        <taxon>Dothideomycetes</taxon>
        <taxon>Pleosporomycetidae</taxon>
        <taxon>Pleosporales</taxon>
        <taxon>Pleosporineae</taxon>
        <taxon>Pleosporaceae</taxon>
        <taxon>Alternaria</taxon>
        <taxon>Alternaria sect. Ulocladioides</taxon>
    </lineage>
</organism>
<keyword evidence="5" id="KW-1185">Reference proteome</keyword>
<comment type="caution">
    <text evidence="4">The sequence shown here is derived from an EMBL/GenBank/DDBJ whole genome shotgun (WGS) entry which is preliminary data.</text>
</comment>
<dbReference type="Proteomes" id="UP000676310">
    <property type="component" value="Unassembled WGS sequence"/>
</dbReference>
<proteinExistence type="inferred from homology"/>
<evidence type="ECO:0000259" key="3">
    <source>
        <dbReference type="Pfam" id="PF01370"/>
    </source>
</evidence>
<dbReference type="InterPro" id="IPR036291">
    <property type="entry name" value="NAD(P)-bd_dom_sf"/>
</dbReference>
<protein>
    <recommendedName>
        <fullName evidence="3">NAD-dependent epimerase/dehydratase domain-containing protein</fullName>
    </recommendedName>
</protein>
<dbReference type="GeneID" id="67014135"/>
<dbReference type="EMBL" id="CAJRGZ010000015">
    <property type="protein sequence ID" value="CAG5150453.1"/>
    <property type="molecule type" value="Genomic_DNA"/>
</dbReference>
<evidence type="ECO:0000313" key="4">
    <source>
        <dbReference type="EMBL" id="CAG5150453.1"/>
    </source>
</evidence>
<dbReference type="InterPro" id="IPR050425">
    <property type="entry name" value="NAD(P)_dehydrat-like"/>
</dbReference>
<evidence type="ECO:0000256" key="2">
    <source>
        <dbReference type="ARBA" id="ARBA00023445"/>
    </source>
</evidence>
<dbReference type="RefSeq" id="XP_043166206.1">
    <property type="nucleotide sequence ID" value="XM_043310271.1"/>
</dbReference>
<evidence type="ECO:0000256" key="1">
    <source>
        <dbReference type="ARBA" id="ARBA00023002"/>
    </source>
</evidence>
<keyword evidence="1" id="KW-0560">Oxidoreductase</keyword>
<name>A0A8J2HY08_9PLEO</name>
<dbReference type="AlphaFoldDB" id="A0A8J2HY08"/>
<reference evidence="4" key="1">
    <citation type="submission" date="2021-05" db="EMBL/GenBank/DDBJ databases">
        <authorList>
            <person name="Stam R."/>
        </authorList>
    </citation>
    <scope>NUCLEOTIDE SEQUENCE</scope>
    <source>
        <strain evidence="4">CS162</strain>
    </source>
</reference>